<dbReference type="EMBL" id="CYXM01000007">
    <property type="protein sequence ID" value="CUN05728.1"/>
    <property type="molecule type" value="Genomic_DNA"/>
</dbReference>
<protein>
    <submittedName>
        <fullName evidence="2">UDP-3-O-[3-hydroxymyristoyl] glucosamine N-acyltransferase</fullName>
    </submittedName>
</protein>
<dbReference type="Pfam" id="PF17836">
    <property type="entry name" value="PglD_N"/>
    <property type="match status" value="1"/>
</dbReference>
<sequence length="228" mass="25265">MEEKTKGIYKRNEGRWEARFRVGVNADGRARYRSVYAQTREEVIAKRQAAEAEILAAKTRKRPTEFNLLIIGAGTHGRDVYEIARSLHVFRKISFLDDSVQGENIIGRCSDLLKYRSQYPCAFVAIGDNKLRRRYAELLREYNFLIPSIVSPAANVSAMAQIGDGVAILPLARVGDAELGDFTIVASNGVVNSSAVLGKYCHVDCGAIVKKEVRVKDGTWVKSGEILG</sequence>
<evidence type="ECO:0000259" key="1">
    <source>
        <dbReference type="Pfam" id="PF17836"/>
    </source>
</evidence>
<proteinExistence type="predicted"/>
<dbReference type="GO" id="GO:0016746">
    <property type="term" value="F:acyltransferase activity"/>
    <property type="evidence" value="ECO:0007669"/>
    <property type="project" value="UniProtKB-KW"/>
</dbReference>
<dbReference type="Proteomes" id="UP000095673">
    <property type="component" value="Unassembled WGS sequence"/>
</dbReference>
<feature type="domain" description="PglD N-terminal" evidence="1">
    <location>
        <begin position="67"/>
        <end position="137"/>
    </location>
</feature>
<gene>
    <name evidence="2" type="ORF">ERS852580_01787</name>
</gene>
<dbReference type="SUPFAM" id="SSF51161">
    <property type="entry name" value="Trimeric LpxA-like enzymes"/>
    <property type="match status" value="1"/>
</dbReference>
<dbReference type="InterPro" id="IPR041561">
    <property type="entry name" value="PglD_N"/>
</dbReference>
<evidence type="ECO:0000313" key="3">
    <source>
        <dbReference type="Proteomes" id="UP000095673"/>
    </source>
</evidence>
<keyword evidence="2" id="KW-0808">Transferase</keyword>
<evidence type="ECO:0000313" key="2">
    <source>
        <dbReference type="EMBL" id="CUN05728.1"/>
    </source>
</evidence>
<dbReference type="InterPro" id="IPR011004">
    <property type="entry name" value="Trimer_LpxA-like_sf"/>
</dbReference>
<dbReference type="Gene3D" id="3.40.50.20">
    <property type="match status" value="1"/>
</dbReference>
<reference evidence="2 3" key="1">
    <citation type="submission" date="2015-09" db="EMBL/GenBank/DDBJ databases">
        <authorList>
            <consortium name="Pathogen Informatics"/>
        </authorList>
    </citation>
    <scope>NUCLEOTIDE SEQUENCE [LARGE SCALE GENOMIC DNA]</scope>
    <source>
        <strain evidence="2 3">2789STDY5834968</strain>
    </source>
</reference>
<keyword evidence="2" id="KW-0012">Acyltransferase</keyword>
<dbReference type="OrthoDB" id="526037at2"/>
<name>A0A173TWY4_9FIRM</name>
<organism evidence="2 3">
    <name type="scientific">Agathobacter rectalis</name>
    <dbReference type="NCBI Taxonomy" id="39491"/>
    <lineage>
        <taxon>Bacteria</taxon>
        <taxon>Bacillati</taxon>
        <taxon>Bacillota</taxon>
        <taxon>Clostridia</taxon>
        <taxon>Lachnospirales</taxon>
        <taxon>Lachnospiraceae</taxon>
        <taxon>Agathobacter</taxon>
    </lineage>
</organism>
<accession>A0A173TWY4</accession>
<dbReference type="AlphaFoldDB" id="A0A173TWY4"/>
<dbReference type="RefSeq" id="WP_055238104.1">
    <property type="nucleotide sequence ID" value="NZ_CYXM01000007.1"/>
</dbReference>
<dbReference type="Gene3D" id="2.160.10.10">
    <property type="entry name" value="Hexapeptide repeat proteins"/>
    <property type="match status" value="1"/>
</dbReference>